<sequence length="384" mass="43312">MFSALSSSPTTSASGNGEEGDRRIIGLDVSGSLFYFRVHKLVEVSSYFGDRLSKSSNEVDYKDAQGRPILFVERSPDLFKHVRDFILMGTLTMACDLPLRRALRMEAEFFGIPAMVEMLLVSQTFAPGQTNQGVLYWLGTKRGAAPYANPHRIGAVHVGGWVDDFLGEEEEDFNDEEQREATIAGSPYSREALVHYRHCLPINTAVSSKGNPVDAYWALDTPSRVLWCDHGSKRLPAQINLQEAVALRPTHYSLRVSKCYGMQGDWNFEASQDNQEWEVLHAARNDRRLFVPSEDYIKRAVGLTLLEVSKENRTDERASDILLGVLEQDFRHTWEITPAPSKFYRYFRIIGASTSDYDGNVSEDEEGSCLHGEGLELYGEVYEE</sequence>
<comment type="caution">
    <text evidence="2">The sequence shown here is derived from an EMBL/GenBank/DDBJ whole genome shotgun (WGS) entry which is preliminary data.</text>
</comment>
<dbReference type="InterPro" id="IPR011333">
    <property type="entry name" value="SKP1/BTB/POZ_sf"/>
</dbReference>
<dbReference type="Pfam" id="PF02214">
    <property type="entry name" value="BTB_2"/>
    <property type="match status" value="1"/>
</dbReference>
<organism evidence="2 3">
    <name type="scientific">Seminavis robusta</name>
    <dbReference type="NCBI Taxonomy" id="568900"/>
    <lineage>
        <taxon>Eukaryota</taxon>
        <taxon>Sar</taxon>
        <taxon>Stramenopiles</taxon>
        <taxon>Ochrophyta</taxon>
        <taxon>Bacillariophyta</taxon>
        <taxon>Bacillariophyceae</taxon>
        <taxon>Bacillariophycidae</taxon>
        <taxon>Naviculales</taxon>
        <taxon>Naviculaceae</taxon>
        <taxon>Seminavis</taxon>
    </lineage>
</organism>
<proteinExistence type="predicted"/>
<keyword evidence="3" id="KW-1185">Reference proteome</keyword>
<protein>
    <recommendedName>
        <fullName evidence="1">Potassium channel tetramerisation-type BTB domain-containing protein</fullName>
    </recommendedName>
</protein>
<evidence type="ECO:0000313" key="2">
    <source>
        <dbReference type="EMBL" id="CAB9500384.1"/>
    </source>
</evidence>
<feature type="domain" description="Potassium channel tetramerisation-type BTB" evidence="1">
    <location>
        <begin position="26"/>
        <end position="115"/>
    </location>
</feature>
<evidence type="ECO:0000313" key="3">
    <source>
        <dbReference type="Proteomes" id="UP001153069"/>
    </source>
</evidence>
<gene>
    <name evidence="2" type="ORF">SEMRO_82_G044080.1</name>
</gene>
<dbReference type="OrthoDB" id="2414723at2759"/>
<reference evidence="2" key="1">
    <citation type="submission" date="2020-06" db="EMBL/GenBank/DDBJ databases">
        <authorList>
            <consortium name="Plant Systems Biology data submission"/>
        </authorList>
    </citation>
    <scope>NUCLEOTIDE SEQUENCE</scope>
    <source>
        <strain evidence="2">D6</strain>
    </source>
</reference>
<dbReference type="Proteomes" id="UP001153069">
    <property type="component" value="Unassembled WGS sequence"/>
</dbReference>
<evidence type="ECO:0000259" key="1">
    <source>
        <dbReference type="Pfam" id="PF02214"/>
    </source>
</evidence>
<dbReference type="AlphaFoldDB" id="A0A9N8DGN5"/>
<dbReference type="SUPFAM" id="SSF54695">
    <property type="entry name" value="POZ domain"/>
    <property type="match status" value="1"/>
</dbReference>
<dbReference type="GO" id="GO:0051260">
    <property type="term" value="P:protein homooligomerization"/>
    <property type="evidence" value="ECO:0007669"/>
    <property type="project" value="InterPro"/>
</dbReference>
<accession>A0A9N8DGN5</accession>
<name>A0A9N8DGN5_9STRA</name>
<dbReference type="EMBL" id="CAICTM010000081">
    <property type="protein sequence ID" value="CAB9500384.1"/>
    <property type="molecule type" value="Genomic_DNA"/>
</dbReference>
<dbReference type="Gene3D" id="3.30.710.10">
    <property type="entry name" value="Potassium Channel Kv1.1, Chain A"/>
    <property type="match status" value="1"/>
</dbReference>
<dbReference type="InterPro" id="IPR003131">
    <property type="entry name" value="T1-type_BTB"/>
</dbReference>